<keyword evidence="12" id="KW-1185">Reference proteome</keyword>
<keyword evidence="4" id="KW-0547">Nucleotide-binding</keyword>
<evidence type="ECO:0000313" key="11">
    <source>
        <dbReference type="EMBL" id="EER07130.1"/>
    </source>
</evidence>
<reference evidence="11 12" key="1">
    <citation type="submission" date="2008-07" db="EMBL/GenBank/DDBJ databases">
        <authorList>
            <person name="El-Sayed N."/>
            <person name="Caler E."/>
            <person name="Inman J."/>
            <person name="Amedeo P."/>
            <person name="Hass B."/>
            <person name="Wortman J."/>
        </authorList>
    </citation>
    <scope>NUCLEOTIDE SEQUENCE [LARGE SCALE GENOMIC DNA]</scope>
    <source>
        <strain evidence="12">ATCC 50983 / TXsc</strain>
    </source>
</reference>
<proteinExistence type="inferred from homology"/>
<keyword evidence="7" id="KW-0067">ATP-binding</keyword>
<evidence type="ECO:0000256" key="4">
    <source>
        <dbReference type="ARBA" id="ARBA00022741"/>
    </source>
</evidence>
<keyword evidence="2" id="KW-0723">Serine/threonine-protein kinase</keyword>
<dbReference type="InterPro" id="IPR011992">
    <property type="entry name" value="EF-hand-dom_pair"/>
</dbReference>
<dbReference type="EMBL" id="GG680001">
    <property type="protein sequence ID" value="EER07130.1"/>
    <property type="molecule type" value="Genomic_DNA"/>
</dbReference>
<comment type="cofactor">
    <cofactor evidence="1">
        <name>Mg(2+)</name>
        <dbReference type="ChEBI" id="CHEBI:18420"/>
    </cofactor>
</comment>
<dbReference type="Gene3D" id="1.10.510.10">
    <property type="entry name" value="Transferase(Phosphotransferase) domain 1"/>
    <property type="match status" value="1"/>
</dbReference>
<evidence type="ECO:0000256" key="5">
    <source>
        <dbReference type="ARBA" id="ARBA00022777"/>
    </source>
</evidence>
<keyword evidence="5 11" id="KW-0418">Kinase</keyword>
<keyword evidence="3" id="KW-0808">Transferase</keyword>
<dbReference type="InterPro" id="IPR002048">
    <property type="entry name" value="EF_hand_dom"/>
</dbReference>
<dbReference type="Proteomes" id="UP000007800">
    <property type="component" value="Unassembled WGS sequence"/>
</dbReference>
<organism evidence="12">
    <name type="scientific">Perkinsus marinus (strain ATCC 50983 / TXsc)</name>
    <dbReference type="NCBI Taxonomy" id="423536"/>
    <lineage>
        <taxon>Eukaryota</taxon>
        <taxon>Sar</taxon>
        <taxon>Alveolata</taxon>
        <taxon>Perkinsozoa</taxon>
        <taxon>Perkinsea</taxon>
        <taxon>Perkinsida</taxon>
        <taxon>Perkinsidae</taxon>
        <taxon>Perkinsus</taxon>
    </lineage>
</organism>
<dbReference type="InterPro" id="IPR011009">
    <property type="entry name" value="Kinase-like_dom_sf"/>
</dbReference>
<dbReference type="InterPro" id="IPR008271">
    <property type="entry name" value="Ser/Thr_kinase_AS"/>
</dbReference>
<dbReference type="PROSITE" id="PS00018">
    <property type="entry name" value="EF_HAND_1"/>
    <property type="match status" value="1"/>
</dbReference>
<dbReference type="PANTHER" id="PTHR24349">
    <property type="entry name" value="SERINE/THREONINE-PROTEIN KINASE"/>
    <property type="match status" value="1"/>
</dbReference>
<evidence type="ECO:0000256" key="1">
    <source>
        <dbReference type="ARBA" id="ARBA00001946"/>
    </source>
</evidence>
<feature type="domain" description="Protein kinase" evidence="9">
    <location>
        <begin position="1"/>
        <end position="187"/>
    </location>
</feature>
<dbReference type="PROSITE" id="PS50222">
    <property type="entry name" value="EF_HAND_2"/>
    <property type="match status" value="1"/>
</dbReference>
<sequence length="336" mass="36730">PADRLDTADYSAGANTMMWVKWQVSSLMRQVLEALAFIHARHIVHRDVKAENFLFVDKHDKSRLKLCDFGAAVNLRTTVKGLAEGRVGTLSYAAPEIYLSEGADTRSDMWSAGVVLYVMLCAASPFRQSGDRSTKVVVHRVKTGSIIKNRPAWQNLSEAAVDLVRRLLVVEPSRRLTAAEALHHPFVLASSPSITPRTLTIAGRHKLDRYLAFPLQRKELLRAAARLVPESQLGELSRIFAIADSDHDGRVDLGELNFLVEESASGSSTLGTACVRACGNGSATLDYLDFIIAIDGAISRDMLSLSSSAIARSSISCRFPLDVTSARQYAQSSQDT</sequence>
<dbReference type="InterPro" id="IPR050205">
    <property type="entry name" value="CDPK_Ser/Thr_kinases"/>
</dbReference>
<dbReference type="InterPro" id="IPR018247">
    <property type="entry name" value="EF_Hand_1_Ca_BS"/>
</dbReference>
<dbReference type="SUPFAM" id="SSF47473">
    <property type="entry name" value="EF-hand"/>
    <property type="match status" value="1"/>
</dbReference>
<evidence type="ECO:0000259" key="9">
    <source>
        <dbReference type="PROSITE" id="PS50011"/>
    </source>
</evidence>
<dbReference type="RefSeq" id="XP_002775314.1">
    <property type="nucleotide sequence ID" value="XM_002775268.1"/>
</dbReference>
<comment type="similarity">
    <text evidence="8">Belongs to the protein kinase superfamily. Ser/Thr protein kinase family. CDPK subfamily.</text>
</comment>
<evidence type="ECO:0000256" key="6">
    <source>
        <dbReference type="ARBA" id="ARBA00022837"/>
    </source>
</evidence>
<evidence type="ECO:0000313" key="12">
    <source>
        <dbReference type="Proteomes" id="UP000007800"/>
    </source>
</evidence>
<dbReference type="GO" id="GO:0005524">
    <property type="term" value="F:ATP binding"/>
    <property type="evidence" value="ECO:0007669"/>
    <property type="project" value="UniProtKB-KW"/>
</dbReference>
<accession>C5L816</accession>
<dbReference type="Pfam" id="PF00069">
    <property type="entry name" value="Pkinase"/>
    <property type="match status" value="1"/>
</dbReference>
<dbReference type="PROSITE" id="PS00108">
    <property type="entry name" value="PROTEIN_KINASE_ST"/>
    <property type="match status" value="1"/>
</dbReference>
<dbReference type="PROSITE" id="PS50011">
    <property type="entry name" value="PROTEIN_KINASE_DOM"/>
    <property type="match status" value="1"/>
</dbReference>
<gene>
    <name evidence="11" type="ORF">Pmar_PMAR003999</name>
</gene>
<evidence type="ECO:0000256" key="8">
    <source>
        <dbReference type="ARBA" id="ARBA00024334"/>
    </source>
</evidence>
<feature type="non-terminal residue" evidence="11">
    <location>
        <position position="1"/>
    </location>
</feature>
<dbReference type="SMART" id="SM00220">
    <property type="entry name" value="S_TKc"/>
    <property type="match status" value="1"/>
</dbReference>
<feature type="domain" description="EF-hand" evidence="10">
    <location>
        <begin position="231"/>
        <end position="266"/>
    </location>
</feature>
<evidence type="ECO:0000256" key="3">
    <source>
        <dbReference type="ARBA" id="ARBA00022679"/>
    </source>
</evidence>
<evidence type="ECO:0000256" key="2">
    <source>
        <dbReference type="ARBA" id="ARBA00022527"/>
    </source>
</evidence>
<dbReference type="OrthoDB" id="4062651at2759"/>
<dbReference type="InterPro" id="IPR000719">
    <property type="entry name" value="Prot_kinase_dom"/>
</dbReference>
<dbReference type="InParanoid" id="C5L816"/>
<keyword evidence="6" id="KW-0106">Calcium</keyword>
<dbReference type="AlphaFoldDB" id="C5L816"/>
<protein>
    <submittedName>
        <fullName evidence="11">Calcium-dependent protein kinase, putative</fullName>
    </submittedName>
</protein>
<dbReference type="GeneID" id="9059609"/>
<evidence type="ECO:0000256" key="7">
    <source>
        <dbReference type="ARBA" id="ARBA00022840"/>
    </source>
</evidence>
<dbReference type="GO" id="GO:0005509">
    <property type="term" value="F:calcium ion binding"/>
    <property type="evidence" value="ECO:0007669"/>
    <property type="project" value="InterPro"/>
</dbReference>
<evidence type="ECO:0000259" key="10">
    <source>
        <dbReference type="PROSITE" id="PS50222"/>
    </source>
</evidence>
<dbReference type="GO" id="GO:0004674">
    <property type="term" value="F:protein serine/threonine kinase activity"/>
    <property type="evidence" value="ECO:0007669"/>
    <property type="project" value="UniProtKB-KW"/>
</dbReference>
<dbReference type="SUPFAM" id="SSF56112">
    <property type="entry name" value="Protein kinase-like (PK-like)"/>
    <property type="match status" value="1"/>
</dbReference>
<name>C5L816_PERM5</name>